<evidence type="ECO:0000256" key="2">
    <source>
        <dbReference type="ARBA" id="ARBA00022691"/>
    </source>
</evidence>
<dbReference type="PANTHER" id="PTHR43409">
    <property type="entry name" value="ANAEROBIC MAGNESIUM-PROTOPORPHYRIN IX MONOMETHYL ESTER CYCLASE-RELATED"/>
    <property type="match status" value="1"/>
</dbReference>
<dbReference type="KEGG" id="bpip:BPP43_07975"/>
<dbReference type="Gene3D" id="3.40.50.280">
    <property type="entry name" value="Cobalamin-binding domain"/>
    <property type="match status" value="1"/>
</dbReference>
<dbReference type="PROSITE" id="PS51332">
    <property type="entry name" value="B12_BINDING"/>
    <property type="match status" value="1"/>
</dbReference>
<reference evidence="7 8" key="1">
    <citation type="journal article" date="2013" name="Genome Announc.">
        <title>Complete Genome Sequence of the Porcine Strain Brachyspira pilosicoli P43/6/78(T.).</title>
        <authorList>
            <person name="Lin C."/>
            <person name="den Bakker H.C."/>
            <person name="Suzuki H."/>
            <person name="Lefebure T."/>
            <person name="Ponnala L."/>
            <person name="Sun Q."/>
            <person name="Stanhope M.J."/>
            <person name="Wiedmann M."/>
            <person name="Duhamel G.E."/>
        </authorList>
    </citation>
    <scope>NUCLEOTIDE SEQUENCE [LARGE SCALE GENOMIC DNA]</scope>
    <source>
        <strain evidence="7 8">P43/6/78</strain>
    </source>
</reference>
<accession>A0A3B6W1J2</accession>
<evidence type="ECO:0000256" key="5">
    <source>
        <dbReference type="ARBA" id="ARBA00023014"/>
    </source>
</evidence>
<keyword evidence="4" id="KW-0408">Iron</keyword>
<dbReference type="GO" id="GO:0051536">
    <property type="term" value="F:iron-sulfur cluster binding"/>
    <property type="evidence" value="ECO:0007669"/>
    <property type="project" value="UniProtKB-KW"/>
</dbReference>
<keyword evidence="3" id="KW-0479">Metal-binding</keyword>
<dbReference type="Gene3D" id="3.20.20.70">
    <property type="entry name" value="Aldolase class I"/>
    <property type="match status" value="1"/>
</dbReference>
<dbReference type="InterPro" id="IPR006158">
    <property type="entry name" value="Cobalamin-bd"/>
</dbReference>
<dbReference type="CDD" id="cd02068">
    <property type="entry name" value="radical_SAM_B12_BD"/>
    <property type="match status" value="1"/>
</dbReference>
<comment type="cofactor">
    <cofactor evidence="1">
        <name>[4Fe-4S] cluster</name>
        <dbReference type="ChEBI" id="CHEBI:49883"/>
    </cofactor>
</comment>
<dbReference type="EMBL" id="CP002873">
    <property type="protein sequence ID" value="AGA66797.1"/>
    <property type="molecule type" value="Genomic_DNA"/>
</dbReference>
<keyword evidence="8" id="KW-1185">Reference proteome</keyword>
<gene>
    <name evidence="7" type="ORF">BPP43_07975</name>
</gene>
<dbReference type="SUPFAM" id="SSF102114">
    <property type="entry name" value="Radical SAM enzymes"/>
    <property type="match status" value="1"/>
</dbReference>
<dbReference type="InterPro" id="IPR058240">
    <property type="entry name" value="rSAM_sf"/>
</dbReference>
<organism evidence="7 8">
    <name type="scientific">Brachyspira pilosicoli P43/6/78</name>
    <dbReference type="NCBI Taxonomy" id="1042417"/>
    <lineage>
        <taxon>Bacteria</taxon>
        <taxon>Pseudomonadati</taxon>
        <taxon>Spirochaetota</taxon>
        <taxon>Spirochaetia</taxon>
        <taxon>Brachyspirales</taxon>
        <taxon>Brachyspiraceae</taxon>
        <taxon>Brachyspira</taxon>
    </lineage>
</organism>
<keyword evidence="5" id="KW-0411">Iron-sulfur</keyword>
<dbReference type="AlphaFoldDB" id="A0A3B6W1J2"/>
<evidence type="ECO:0000259" key="6">
    <source>
        <dbReference type="PROSITE" id="PS51332"/>
    </source>
</evidence>
<dbReference type="InterPro" id="IPR051198">
    <property type="entry name" value="BchE-like"/>
</dbReference>
<protein>
    <submittedName>
        <fullName evidence="7">Fe-S-oxidoreductase</fullName>
    </submittedName>
</protein>
<proteinExistence type="predicted"/>
<feature type="domain" description="B12-binding" evidence="6">
    <location>
        <begin position="28"/>
        <end position="161"/>
    </location>
</feature>
<evidence type="ECO:0000313" key="8">
    <source>
        <dbReference type="Proteomes" id="UP000010793"/>
    </source>
</evidence>
<dbReference type="Proteomes" id="UP000010793">
    <property type="component" value="Chromosome"/>
</dbReference>
<dbReference type="SMART" id="SM00729">
    <property type="entry name" value="Elp3"/>
    <property type="match status" value="1"/>
</dbReference>
<sequence length="486" mass="57220">MKKEKINRVCITYPPFEYNKGFPLMSLNRQFQWVRNFSCNYPILPAYAATLLKNNGYDVFFIDTVARKMDIIDWLIQIDKINPQLIFFEATTATINYTWDTIDAIKDKYKNAYIVLAGDHVTALPEESFDKSEVDFVITGGDYDILLLSIVNHINNGEKLKEGIYYRTSQGNIRNTGKCKLDYPLDRLPFIDRNLTNWKLYSKENEYYKKTPATFIMSGRGAVFSNYSCAASNILFNNVRLRNPINVVDEIEYLYKRYGIKEFVDVTVSFPMGEWLSLFCQTMIERKLNKKVYIDCHMYFTDLDYHYYKMMKKAGFKTLIVTFPSANTKTLEKLFPSYTSIDSVIESIKMARKAGLFIDMMVKIGYPWENEDDIIATFDVIKYLMTSGYINTMNTSIFVPYPGTNIFNYCKENNYINTDNWFEYDMRSSVLKLEVDDIFQYVEYFYNLSFNPMYVLHKILSIRDIYDIKHHINSFRNVVSSYINRE</sequence>
<dbReference type="GO" id="GO:0031419">
    <property type="term" value="F:cobalamin binding"/>
    <property type="evidence" value="ECO:0007669"/>
    <property type="project" value="InterPro"/>
</dbReference>
<dbReference type="GO" id="GO:0003824">
    <property type="term" value="F:catalytic activity"/>
    <property type="evidence" value="ECO:0007669"/>
    <property type="project" value="InterPro"/>
</dbReference>
<dbReference type="Pfam" id="PF02310">
    <property type="entry name" value="B12-binding"/>
    <property type="match status" value="1"/>
</dbReference>
<keyword evidence="2" id="KW-0949">S-adenosyl-L-methionine</keyword>
<dbReference type="InterPro" id="IPR006638">
    <property type="entry name" value="Elp3/MiaA/NifB-like_rSAM"/>
</dbReference>
<evidence type="ECO:0000313" key="7">
    <source>
        <dbReference type="EMBL" id="AGA66797.1"/>
    </source>
</evidence>
<dbReference type="GeneID" id="56439983"/>
<evidence type="ECO:0000256" key="4">
    <source>
        <dbReference type="ARBA" id="ARBA00023004"/>
    </source>
</evidence>
<dbReference type="GO" id="GO:0046872">
    <property type="term" value="F:metal ion binding"/>
    <property type="evidence" value="ECO:0007669"/>
    <property type="project" value="UniProtKB-KW"/>
</dbReference>
<evidence type="ECO:0000256" key="3">
    <source>
        <dbReference type="ARBA" id="ARBA00022723"/>
    </source>
</evidence>
<dbReference type="InterPro" id="IPR013785">
    <property type="entry name" value="Aldolase_TIM"/>
</dbReference>
<dbReference type="PANTHER" id="PTHR43409:SF7">
    <property type="entry name" value="BLL1977 PROTEIN"/>
    <property type="match status" value="1"/>
</dbReference>
<name>A0A3B6W1J2_BRAPL</name>
<evidence type="ECO:0000256" key="1">
    <source>
        <dbReference type="ARBA" id="ARBA00001966"/>
    </source>
</evidence>
<dbReference type="RefSeq" id="WP_013244353.1">
    <property type="nucleotide sequence ID" value="NC_019908.1"/>
</dbReference>